<dbReference type="SMART" id="SM00110">
    <property type="entry name" value="C1Q"/>
    <property type="match status" value="1"/>
</dbReference>
<keyword evidence="7" id="KW-1185">Reference proteome</keyword>
<dbReference type="InterPro" id="IPR050822">
    <property type="entry name" value="Cerebellin_Synaptic_Org"/>
</dbReference>
<evidence type="ECO:0000256" key="4">
    <source>
        <dbReference type="SAM" id="SignalP"/>
    </source>
</evidence>
<evidence type="ECO:0000256" key="1">
    <source>
        <dbReference type="ARBA" id="ARBA00004613"/>
    </source>
</evidence>
<organism evidence="6 7">
    <name type="scientific">Eleginops maclovinus</name>
    <name type="common">Patagonian blennie</name>
    <name type="synonym">Eleginus maclovinus</name>
    <dbReference type="NCBI Taxonomy" id="56733"/>
    <lineage>
        <taxon>Eukaryota</taxon>
        <taxon>Metazoa</taxon>
        <taxon>Chordata</taxon>
        <taxon>Craniata</taxon>
        <taxon>Vertebrata</taxon>
        <taxon>Euteleostomi</taxon>
        <taxon>Actinopterygii</taxon>
        <taxon>Neopterygii</taxon>
        <taxon>Teleostei</taxon>
        <taxon>Neoteleostei</taxon>
        <taxon>Acanthomorphata</taxon>
        <taxon>Eupercaria</taxon>
        <taxon>Perciformes</taxon>
        <taxon>Notothenioidei</taxon>
        <taxon>Eleginopidae</taxon>
        <taxon>Eleginops</taxon>
    </lineage>
</organism>
<dbReference type="AlphaFoldDB" id="A0AAN7XXJ3"/>
<dbReference type="GO" id="GO:0099558">
    <property type="term" value="P:maintenance of synapse structure"/>
    <property type="evidence" value="ECO:0007669"/>
    <property type="project" value="TreeGrafter"/>
</dbReference>
<dbReference type="InterPro" id="IPR001073">
    <property type="entry name" value="C1q_dom"/>
</dbReference>
<evidence type="ECO:0000313" key="7">
    <source>
        <dbReference type="Proteomes" id="UP001346869"/>
    </source>
</evidence>
<comment type="caution">
    <text evidence="6">The sequence shown here is derived from an EMBL/GenBank/DDBJ whole genome shotgun (WGS) entry which is preliminary data.</text>
</comment>
<evidence type="ECO:0000256" key="2">
    <source>
        <dbReference type="ARBA" id="ARBA00022525"/>
    </source>
</evidence>
<dbReference type="GO" id="GO:0005576">
    <property type="term" value="C:extracellular region"/>
    <property type="evidence" value="ECO:0007669"/>
    <property type="project" value="UniProtKB-SubCell"/>
</dbReference>
<accession>A0AAN7XXJ3</accession>
<reference evidence="6 7" key="1">
    <citation type="journal article" date="2023" name="Genes (Basel)">
        <title>Chromosome-Level Genome Assembly and Circadian Gene Repertoire of the Patagonia Blennie Eleginops maclovinus-The Closest Ancestral Proxy of Antarctic Cryonotothenioids.</title>
        <authorList>
            <person name="Cheng C.C."/>
            <person name="Rivera-Colon A.G."/>
            <person name="Minhas B.F."/>
            <person name="Wilson L."/>
            <person name="Rayamajhi N."/>
            <person name="Vargas-Chacoff L."/>
            <person name="Catchen J.M."/>
        </authorList>
    </citation>
    <scope>NUCLEOTIDE SEQUENCE [LARGE SCALE GENOMIC DNA]</scope>
    <source>
        <strain evidence="6">JMC-PN-2008</strain>
    </source>
</reference>
<sequence length="229" mass="24824">MRALLLLCLLQASLAKPSYVWESSNSTAERANPNRACSLDKGSCNCCVMLKEVNKLKMYFNDKLSKLEEEYVQTEKGLNLMEAGRVAVSVALFNTTYFRCYGPFTINTIIVYKHVFINMGDGYNTATGIFTVPRSGVYSLALTIYSDAGSPGNILVACAGLQVNGLVVAGSKEINMQDQEDSATVVVALHLNAGDKVAVNLPRGCFLCDDSGNLNTFSAFLLYPTEPLG</sequence>
<evidence type="ECO:0000256" key="3">
    <source>
        <dbReference type="ARBA" id="ARBA00022729"/>
    </source>
</evidence>
<feature type="chain" id="PRO_5042933129" description="C1q domain-containing protein" evidence="4">
    <location>
        <begin position="16"/>
        <end position="229"/>
    </location>
</feature>
<evidence type="ECO:0000259" key="5">
    <source>
        <dbReference type="PROSITE" id="PS50871"/>
    </source>
</evidence>
<proteinExistence type="predicted"/>
<dbReference type="Pfam" id="PF00386">
    <property type="entry name" value="C1q"/>
    <property type="match status" value="1"/>
</dbReference>
<gene>
    <name evidence="6" type="ORF">PBY51_009485</name>
</gene>
<keyword evidence="2" id="KW-0964">Secreted</keyword>
<dbReference type="SUPFAM" id="SSF49842">
    <property type="entry name" value="TNF-like"/>
    <property type="match status" value="1"/>
</dbReference>
<dbReference type="PROSITE" id="PS50871">
    <property type="entry name" value="C1Q"/>
    <property type="match status" value="1"/>
</dbReference>
<protein>
    <recommendedName>
        <fullName evidence="5">C1q domain-containing protein</fullName>
    </recommendedName>
</protein>
<dbReference type="PANTHER" id="PTHR22923">
    <property type="entry name" value="CEREBELLIN-RELATED"/>
    <property type="match status" value="1"/>
</dbReference>
<dbReference type="PANTHER" id="PTHR22923:SF103">
    <property type="entry name" value="CEREBELLIN 20-RELATED"/>
    <property type="match status" value="1"/>
</dbReference>
<name>A0AAN7XXJ3_ELEMC</name>
<dbReference type="GO" id="GO:0045202">
    <property type="term" value="C:synapse"/>
    <property type="evidence" value="ECO:0007669"/>
    <property type="project" value="TreeGrafter"/>
</dbReference>
<dbReference type="InterPro" id="IPR008983">
    <property type="entry name" value="Tumour_necrosis_fac-like_dom"/>
</dbReference>
<dbReference type="Gene3D" id="2.60.120.40">
    <property type="match status" value="1"/>
</dbReference>
<dbReference type="EMBL" id="JAUZQC010000007">
    <property type="protein sequence ID" value="KAK5868474.1"/>
    <property type="molecule type" value="Genomic_DNA"/>
</dbReference>
<comment type="subcellular location">
    <subcellularLocation>
        <location evidence="1">Secreted</location>
    </subcellularLocation>
</comment>
<reference evidence="6 7" key="2">
    <citation type="journal article" date="2023" name="Mol. Biol. Evol.">
        <title>Genomics of Secondarily Temperate Adaptation in the Only Non-Antarctic Icefish.</title>
        <authorList>
            <person name="Rivera-Colon A.G."/>
            <person name="Rayamajhi N."/>
            <person name="Minhas B.F."/>
            <person name="Madrigal G."/>
            <person name="Bilyk K.T."/>
            <person name="Yoon V."/>
            <person name="Hune M."/>
            <person name="Gregory S."/>
            <person name="Cheng C.H.C."/>
            <person name="Catchen J.M."/>
        </authorList>
    </citation>
    <scope>NUCLEOTIDE SEQUENCE [LARGE SCALE GENOMIC DNA]</scope>
    <source>
        <strain evidence="6">JMC-PN-2008</strain>
    </source>
</reference>
<evidence type="ECO:0000313" key="6">
    <source>
        <dbReference type="EMBL" id="KAK5868474.1"/>
    </source>
</evidence>
<keyword evidence="3 4" id="KW-0732">Signal</keyword>
<feature type="domain" description="C1q" evidence="5">
    <location>
        <begin position="81"/>
        <end position="228"/>
    </location>
</feature>
<dbReference type="Proteomes" id="UP001346869">
    <property type="component" value="Unassembled WGS sequence"/>
</dbReference>
<dbReference type="PRINTS" id="PR00007">
    <property type="entry name" value="COMPLEMNTC1Q"/>
</dbReference>
<feature type="signal peptide" evidence="4">
    <location>
        <begin position="1"/>
        <end position="15"/>
    </location>
</feature>